<dbReference type="Gene3D" id="2.60.200.40">
    <property type="match status" value="1"/>
</dbReference>
<evidence type="ECO:0000313" key="15">
    <source>
        <dbReference type="Proteomes" id="UP000050326"/>
    </source>
</evidence>
<keyword evidence="12" id="KW-1208">Phospholipid metabolism</keyword>
<keyword evidence="6" id="KW-0547">Nucleotide-binding</keyword>
<reference evidence="14 15" key="1">
    <citation type="submission" date="2015-09" db="EMBL/GenBank/DDBJ databases">
        <title>Genome sequence of Oxobacter pfennigii DSM 3222.</title>
        <authorList>
            <person name="Poehlein A."/>
            <person name="Bengelsdorf F.R."/>
            <person name="Schiel-Bengelsdorf B."/>
            <person name="Duerre P."/>
            <person name="Daniel R."/>
        </authorList>
    </citation>
    <scope>NUCLEOTIDE SEQUENCE [LARGE SCALE GENOMIC DNA]</scope>
    <source>
        <strain evidence="14 15">DSM 3222</strain>
    </source>
</reference>
<dbReference type="InterPro" id="IPR016064">
    <property type="entry name" value="NAD/diacylglycerol_kinase_sf"/>
</dbReference>
<name>A0A0P8WC42_9CLOT</name>
<evidence type="ECO:0000256" key="5">
    <source>
        <dbReference type="ARBA" id="ARBA00022723"/>
    </source>
</evidence>
<dbReference type="InterPro" id="IPR001206">
    <property type="entry name" value="Diacylglycerol_kinase_cat_dom"/>
</dbReference>
<evidence type="ECO:0000256" key="12">
    <source>
        <dbReference type="ARBA" id="ARBA00023264"/>
    </source>
</evidence>
<evidence type="ECO:0000256" key="8">
    <source>
        <dbReference type="ARBA" id="ARBA00022840"/>
    </source>
</evidence>
<sequence>MELGGINLKKIRLIYNPISGDKSFKTKLDEVIEEFQLQGFQTVPYKTMSIEDIENAVKFTSNDDYHGIAIAGGDGTINRVINAMIKWAVNLPIGIFPWGTANDLAEYFGIGRDYKRCCSIIAENNTRMIDLGKINDRYFINVAAGGLLTDVSQKTDATLKNTLGKLAYYFKGLEQIPSFSPITAEFISYDRVIKDKIYLFTAFNGCSAGGFHLLAKDARIDDGMLDIIAVKACPIVELVTLFIKLLRGEHLNDSNIIYFKTDKITINCECDIETDIDGEAGPLFPVEISVIPRAVAVFAP</sequence>
<dbReference type="AlphaFoldDB" id="A0A0P8WC42"/>
<evidence type="ECO:0000256" key="7">
    <source>
        <dbReference type="ARBA" id="ARBA00022777"/>
    </source>
</evidence>
<evidence type="ECO:0000256" key="2">
    <source>
        <dbReference type="ARBA" id="ARBA00005983"/>
    </source>
</evidence>
<dbReference type="GO" id="GO:0005886">
    <property type="term" value="C:plasma membrane"/>
    <property type="evidence" value="ECO:0007669"/>
    <property type="project" value="TreeGrafter"/>
</dbReference>
<keyword evidence="11" id="KW-0594">Phospholipid biosynthesis</keyword>
<evidence type="ECO:0000256" key="11">
    <source>
        <dbReference type="ARBA" id="ARBA00023209"/>
    </source>
</evidence>
<dbReference type="PANTHER" id="PTHR12358">
    <property type="entry name" value="SPHINGOSINE KINASE"/>
    <property type="match status" value="1"/>
</dbReference>
<dbReference type="GO" id="GO:0005524">
    <property type="term" value="F:ATP binding"/>
    <property type="evidence" value="ECO:0007669"/>
    <property type="project" value="UniProtKB-KW"/>
</dbReference>
<dbReference type="InterPro" id="IPR050187">
    <property type="entry name" value="Lipid_Phosphate_FormReg"/>
</dbReference>
<evidence type="ECO:0000256" key="1">
    <source>
        <dbReference type="ARBA" id="ARBA00001946"/>
    </source>
</evidence>
<gene>
    <name evidence="14" type="primary">dagK_1</name>
    <name evidence="14" type="ORF">OXPF_11860</name>
</gene>
<feature type="domain" description="DAGKc" evidence="13">
    <location>
        <begin position="6"/>
        <end position="138"/>
    </location>
</feature>
<dbReference type="Gene3D" id="3.40.50.10330">
    <property type="entry name" value="Probable inorganic polyphosphate/atp-NAD kinase, domain 1"/>
    <property type="match status" value="1"/>
</dbReference>
<dbReference type="NCBIfam" id="NF009605">
    <property type="entry name" value="PRK13059.1"/>
    <property type="match status" value="1"/>
</dbReference>
<evidence type="ECO:0000256" key="4">
    <source>
        <dbReference type="ARBA" id="ARBA00022679"/>
    </source>
</evidence>
<dbReference type="PANTHER" id="PTHR12358:SF106">
    <property type="entry name" value="LIPID KINASE YEGS"/>
    <property type="match status" value="1"/>
</dbReference>
<keyword evidence="15" id="KW-1185">Reference proteome</keyword>
<dbReference type="InterPro" id="IPR005218">
    <property type="entry name" value="Diacylglycerol/lipid_kinase"/>
</dbReference>
<dbReference type="NCBIfam" id="TIGR00147">
    <property type="entry name" value="YegS/Rv2252/BmrU family lipid kinase"/>
    <property type="match status" value="1"/>
</dbReference>
<evidence type="ECO:0000313" key="14">
    <source>
        <dbReference type="EMBL" id="KPU45293.1"/>
    </source>
</evidence>
<keyword evidence="8" id="KW-0067">ATP-binding</keyword>
<keyword evidence="9" id="KW-0460">Magnesium</keyword>
<dbReference type="EMBL" id="LKET01000026">
    <property type="protein sequence ID" value="KPU45293.1"/>
    <property type="molecule type" value="Genomic_DNA"/>
</dbReference>
<dbReference type="GO" id="GO:0046872">
    <property type="term" value="F:metal ion binding"/>
    <property type="evidence" value="ECO:0007669"/>
    <property type="project" value="UniProtKB-KW"/>
</dbReference>
<comment type="cofactor">
    <cofactor evidence="1">
        <name>Mg(2+)</name>
        <dbReference type="ChEBI" id="CHEBI:18420"/>
    </cofactor>
</comment>
<keyword evidence="5" id="KW-0479">Metal-binding</keyword>
<dbReference type="GO" id="GO:0008654">
    <property type="term" value="P:phospholipid biosynthetic process"/>
    <property type="evidence" value="ECO:0007669"/>
    <property type="project" value="UniProtKB-KW"/>
</dbReference>
<dbReference type="STRING" id="36849.OXPF_11860"/>
<dbReference type="SMART" id="SM00046">
    <property type="entry name" value="DAGKc"/>
    <property type="match status" value="1"/>
</dbReference>
<dbReference type="PROSITE" id="PS50146">
    <property type="entry name" value="DAGK"/>
    <property type="match status" value="1"/>
</dbReference>
<evidence type="ECO:0000259" key="13">
    <source>
        <dbReference type="PROSITE" id="PS50146"/>
    </source>
</evidence>
<evidence type="ECO:0000256" key="9">
    <source>
        <dbReference type="ARBA" id="ARBA00022842"/>
    </source>
</evidence>
<dbReference type="InterPro" id="IPR017438">
    <property type="entry name" value="ATP-NAD_kinase_N"/>
</dbReference>
<keyword evidence="7 14" id="KW-0418">Kinase</keyword>
<evidence type="ECO:0000256" key="3">
    <source>
        <dbReference type="ARBA" id="ARBA00022516"/>
    </source>
</evidence>
<organism evidence="14 15">
    <name type="scientific">Oxobacter pfennigii</name>
    <dbReference type="NCBI Taxonomy" id="36849"/>
    <lineage>
        <taxon>Bacteria</taxon>
        <taxon>Bacillati</taxon>
        <taxon>Bacillota</taxon>
        <taxon>Clostridia</taxon>
        <taxon>Eubacteriales</taxon>
        <taxon>Clostridiaceae</taxon>
        <taxon>Oxobacter</taxon>
    </lineage>
</organism>
<proteinExistence type="inferred from homology"/>
<comment type="similarity">
    <text evidence="2">Belongs to the diacylglycerol/lipid kinase family.</text>
</comment>
<keyword evidence="3" id="KW-0444">Lipid biosynthesis</keyword>
<comment type="caution">
    <text evidence="14">The sequence shown here is derived from an EMBL/GenBank/DDBJ whole genome shotgun (WGS) entry which is preliminary data.</text>
</comment>
<dbReference type="Pfam" id="PF00781">
    <property type="entry name" value="DAGK_cat"/>
    <property type="match status" value="1"/>
</dbReference>
<dbReference type="GO" id="GO:0004143">
    <property type="term" value="F:ATP-dependent diacylglycerol kinase activity"/>
    <property type="evidence" value="ECO:0007669"/>
    <property type="project" value="UniProtKB-EC"/>
</dbReference>
<evidence type="ECO:0000256" key="10">
    <source>
        <dbReference type="ARBA" id="ARBA00023098"/>
    </source>
</evidence>
<evidence type="ECO:0000256" key="6">
    <source>
        <dbReference type="ARBA" id="ARBA00022741"/>
    </source>
</evidence>
<keyword evidence="10" id="KW-0443">Lipid metabolism</keyword>
<keyword evidence="4 14" id="KW-0808">Transferase</keyword>
<dbReference type="EC" id="2.7.1.107" evidence="14"/>
<accession>A0A0P8WC42</accession>
<dbReference type="Pfam" id="PF19279">
    <property type="entry name" value="YegS_C"/>
    <property type="match status" value="1"/>
</dbReference>
<protein>
    <submittedName>
        <fullName evidence="14">Diacylglycerol kinase</fullName>
        <ecNumber evidence="14">2.7.1.107</ecNumber>
    </submittedName>
</protein>
<dbReference type="InterPro" id="IPR045540">
    <property type="entry name" value="YegS/DAGK_C"/>
</dbReference>
<dbReference type="Proteomes" id="UP000050326">
    <property type="component" value="Unassembled WGS sequence"/>
</dbReference>
<dbReference type="SUPFAM" id="SSF111331">
    <property type="entry name" value="NAD kinase/diacylglycerol kinase-like"/>
    <property type="match status" value="1"/>
</dbReference>